<dbReference type="Pfam" id="PF00534">
    <property type="entry name" value="Glycos_transf_1"/>
    <property type="match status" value="1"/>
</dbReference>
<reference evidence="3" key="1">
    <citation type="submission" date="2017-09" db="EMBL/GenBank/DDBJ databases">
        <title>Depth-based differentiation of microbial function through sediment-hosted aquifers and enrichment of novel symbionts in the deep terrestrial subsurface.</title>
        <authorList>
            <person name="Probst A.J."/>
            <person name="Ladd B."/>
            <person name="Jarett J.K."/>
            <person name="Geller-Mcgrath D.E."/>
            <person name="Sieber C.M.K."/>
            <person name="Emerson J.B."/>
            <person name="Anantharaman K."/>
            <person name="Thomas B.C."/>
            <person name="Malmstrom R."/>
            <person name="Stieglmeier M."/>
            <person name="Klingl A."/>
            <person name="Woyke T."/>
            <person name="Ryan C.M."/>
            <person name="Banfield J.F."/>
        </authorList>
    </citation>
    <scope>NUCLEOTIDE SEQUENCE [LARGE SCALE GENOMIC DNA]</scope>
</reference>
<dbReference type="GO" id="GO:0016757">
    <property type="term" value="F:glycosyltransferase activity"/>
    <property type="evidence" value="ECO:0007669"/>
    <property type="project" value="InterPro"/>
</dbReference>
<dbReference type="Gene3D" id="3.40.50.2000">
    <property type="entry name" value="Glycogen Phosphorylase B"/>
    <property type="match status" value="1"/>
</dbReference>
<evidence type="ECO:0000313" key="3">
    <source>
        <dbReference type="Proteomes" id="UP000230557"/>
    </source>
</evidence>
<accession>A0A2H0VGJ1</accession>
<feature type="domain" description="Glycosyl transferase family 1" evidence="1">
    <location>
        <begin position="150"/>
        <end position="293"/>
    </location>
</feature>
<sequence>MKTLILFDYPPTPTGLSMQGDMLYRGMKDNGEEVMSCNLTGSLQKQWLYGSFKPDIVVGVGHWGDVPDVVIHPQKFGVIPVPWFVADGWVANYHDILSSLPLAFITSEWVKTTYARDGVDVKNFVVAHIGIEPDIYKPISKSDPRVKLVRNALGIADDEAMILTIGGDVTSKGAQEMFKALKIVNKDFRNWKYVCKTWGGGSSIDHRADELRLIEELGDAKDRVIYQQGSFSRDFLPYLINACDIYAAPSRLDGYGMIQVEAQACGIPVISINKMGPQETIVNGKTGFLARVAETVDLSEEWVYEDMGFEKKHKKKFDRPKTFAYRADVGELANYLISLLASPKLREEMGRAGREHVLLNFEYHKLAKEMTKKVKQHLNIS</sequence>
<gene>
    <name evidence="2" type="ORF">COT91_01150</name>
</gene>
<keyword evidence="2" id="KW-0808">Transferase</keyword>
<dbReference type="PANTHER" id="PTHR12526">
    <property type="entry name" value="GLYCOSYLTRANSFERASE"/>
    <property type="match status" value="1"/>
</dbReference>
<name>A0A2H0VGJ1_9BACT</name>
<dbReference type="InterPro" id="IPR001296">
    <property type="entry name" value="Glyco_trans_1"/>
</dbReference>
<evidence type="ECO:0000313" key="2">
    <source>
        <dbReference type="EMBL" id="PIR97479.1"/>
    </source>
</evidence>
<evidence type="ECO:0000259" key="1">
    <source>
        <dbReference type="Pfam" id="PF00534"/>
    </source>
</evidence>
<organism evidence="2 3">
    <name type="scientific">Candidatus Doudnabacteria bacterium CG10_big_fil_rev_8_21_14_0_10_41_10</name>
    <dbReference type="NCBI Taxonomy" id="1974551"/>
    <lineage>
        <taxon>Bacteria</taxon>
        <taxon>Candidatus Doudnaibacteriota</taxon>
    </lineage>
</organism>
<dbReference type="EMBL" id="PFAJ01000015">
    <property type="protein sequence ID" value="PIR97479.1"/>
    <property type="molecule type" value="Genomic_DNA"/>
</dbReference>
<dbReference type="AlphaFoldDB" id="A0A2H0VGJ1"/>
<dbReference type="Proteomes" id="UP000230557">
    <property type="component" value="Unassembled WGS sequence"/>
</dbReference>
<dbReference type="CDD" id="cd03801">
    <property type="entry name" value="GT4_PimA-like"/>
    <property type="match status" value="1"/>
</dbReference>
<proteinExistence type="predicted"/>
<comment type="caution">
    <text evidence="2">The sequence shown here is derived from an EMBL/GenBank/DDBJ whole genome shotgun (WGS) entry which is preliminary data.</text>
</comment>
<dbReference type="SUPFAM" id="SSF53756">
    <property type="entry name" value="UDP-Glycosyltransferase/glycogen phosphorylase"/>
    <property type="match status" value="1"/>
</dbReference>
<protein>
    <submittedName>
        <fullName evidence="2">Glycosyl transferase family 1</fullName>
    </submittedName>
</protein>